<dbReference type="EMBL" id="MFPS01000009">
    <property type="protein sequence ID" value="OGH58598.1"/>
    <property type="molecule type" value="Genomic_DNA"/>
</dbReference>
<feature type="domain" description="Glycosyltransferase subfamily 4-like N-terminal" evidence="3">
    <location>
        <begin position="17"/>
        <end position="179"/>
    </location>
</feature>
<dbReference type="Pfam" id="PF13439">
    <property type="entry name" value="Glyco_transf_4"/>
    <property type="match status" value="1"/>
</dbReference>
<organism evidence="4 5">
    <name type="scientific">Candidatus Magasanikbacteria bacterium RIFCSPHIGHO2_01_FULL_33_34</name>
    <dbReference type="NCBI Taxonomy" id="1798671"/>
    <lineage>
        <taxon>Bacteria</taxon>
        <taxon>Candidatus Magasanikiibacteriota</taxon>
    </lineage>
</organism>
<dbReference type="CDD" id="cd03809">
    <property type="entry name" value="GT4_MtfB-like"/>
    <property type="match status" value="1"/>
</dbReference>
<dbReference type="GO" id="GO:0016757">
    <property type="term" value="F:glycosyltransferase activity"/>
    <property type="evidence" value="ECO:0007669"/>
    <property type="project" value="InterPro"/>
</dbReference>
<evidence type="ECO:0000256" key="1">
    <source>
        <dbReference type="ARBA" id="ARBA00022679"/>
    </source>
</evidence>
<name>A0A1F6LGM6_9BACT</name>
<evidence type="ECO:0008006" key="6">
    <source>
        <dbReference type="Google" id="ProtNLM"/>
    </source>
</evidence>
<gene>
    <name evidence="4" type="ORF">A2725_02760</name>
</gene>
<accession>A0A1F6LGM6</accession>
<keyword evidence="1" id="KW-0808">Transferase</keyword>
<dbReference type="Proteomes" id="UP000177067">
    <property type="component" value="Unassembled WGS sequence"/>
</dbReference>
<proteinExistence type="predicted"/>
<dbReference type="InterPro" id="IPR028098">
    <property type="entry name" value="Glyco_trans_4-like_N"/>
</dbReference>
<dbReference type="InterPro" id="IPR001296">
    <property type="entry name" value="Glyco_trans_1"/>
</dbReference>
<protein>
    <recommendedName>
        <fullName evidence="6">Glycosyl transferase family 1 domain-containing protein</fullName>
    </recommendedName>
</protein>
<evidence type="ECO:0000313" key="4">
    <source>
        <dbReference type="EMBL" id="OGH58598.1"/>
    </source>
</evidence>
<dbReference type="AlphaFoldDB" id="A0A1F6LGM6"/>
<dbReference type="PANTHER" id="PTHR46401">
    <property type="entry name" value="GLYCOSYLTRANSFERASE WBBK-RELATED"/>
    <property type="match status" value="1"/>
</dbReference>
<evidence type="ECO:0000259" key="3">
    <source>
        <dbReference type="Pfam" id="PF13439"/>
    </source>
</evidence>
<comment type="caution">
    <text evidence="4">The sequence shown here is derived from an EMBL/GenBank/DDBJ whole genome shotgun (WGS) entry which is preliminary data.</text>
</comment>
<evidence type="ECO:0000313" key="5">
    <source>
        <dbReference type="Proteomes" id="UP000177067"/>
    </source>
</evidence>
<evidence type="ECO:0000259" key="2">
    <source>
        <dbReference type="Pfam" id="PF00534"/>
    </source>
</evidence>
<dbReference type="PANTHER" id="PTHR46401:SF2">
    <property type="entry name" value="GLYCOSYLTRANSFERASE WBBK-RELATED"/>
    <property type="match status" value="1"/>
</dbReference>
<sequence length="376" mass="43700">MNIAIDIRSLMDPVRTGVGEYTYEFLNELFKIDKQNKYYLFYNSLSDVSANIPKWQQDNVEIINFKYPNKLFNFSLQFFKYPKLDKMMPEKIDYFFSPNINFSAFSSKVKQILTIHDLSFEYFEDCFYTKQKLWHKIINPKKLCQNASIILTPSENTKNDIIETYKVKKNKINVIYPGLSSIFLQETKISEESIKLKYNLPENFILFLGTVEPRKNIIGLIKAFEKTGLKNKDYELIVAGSMGSKNTEVKKMMENTANVRYIGYIDSADKPMLYKLAKVFAYPSLYEGFGFPVLEAMAVGTPVLTSNRSSLTEVVGNSGYLVNPTNIYEITEGILKLVEDKELGDYFSNKAIERSKRFRWRNTAENFLQLLNINYE</sequence>
<dbReference type="FunFam" id="3.40.50.2000:FF:000119">
    <property type="entry name" value="Glycosyl transferase group 1"/>
    <property type="match status" value="1"/>
</dbReference>
<dbReference type="Pfam" id="PF00534">
    <property type="entry name" value="Glycos_transf_1"/>
    <property type="match status" value="1"/>
</dbReference>
<reference evidence="4 5" key="1">
    <citation type="journal article" date="2016" name="Nat. Commun.">
        <title>Thousands of microbial genomes shed light on interconnected biogeochemical processes in an aquifer system.</title>
        <authorList>
            <person name="Anantharaman K."/>
            <person name="Brown C.T."/>
            <person name="Hug L.A."/>
            <person name="Sharon I."/>
            <person name="Castelle C.J."/>
            <person name="Probst A.J."/>
            <person name="Thomas B.C."/>
            <person name="Singh A."/>
            <person name="Wilkins M.J."/>
            <person name="Karaoz U."/>
            <person name="Brodie E.L."/>
            <person name="Williams K.H."/>
            <person name="Hubbard S.S."/>
            <person name="Banfield J.F."/>
        </authorList>
    </citation>
    <scope>NUCLEOTIDE SEQUENCE [LARGE SCALE GENOMIC DNA]</scope>
</reference>
<feature type="domain" description="Glycosyl transferase family 1" evidence="2">
    <location>
        <begin position="192"/>
        <end position="353"/>
    </location>
</feature>
<dbReference type="SUPFAM" id="SSF53756">
    <property type="entry name" value="UDP-Glycosyltransferase/glycogen phosphorylase"/>
    <property type="match status" value="1"/>
</dbReference>
<dbReference type="Gene3D" id="3.40.50.2000">
    <property type="entry name" value="Glycogen Phosphorylase B"/>
    <property type="match status" value="2"/>
</dbReference>